<evidence type="ECO:0000256" key="2">
    <source>
        <dbReference type="ARBA" id="ARBA00022801"/>
    </source>
</evidence>
<evidence type="ECO:0000259" key="5">
    <source>
        <dbReference type="Pfam" id="PF00150"/>
    </source>
</evidence>
<dbReference type="GO" id="GO:0016042">
    <property type="term" value="P:lipid catabolic process"/>
    <property type="evidence" value="ECO:0007669"/>
    <property type="project" value="UniProtKB-ARBA"/>
</dbReference>
<evidence type="ECO:0000313" key="7">
    <source>
        <dbReference type="EMBL" id="OYN77059.1"/>
    </source>
</evidence>
<dbReference type="Gene3D" id="2.60.40.1180">
    <property type="entry name" value="Golgi alpha-mannosidase II"/>
    <property type="match status" value="1"/>
</dbReference>
<dbReference type="GO" id="GO:0000272">
    <property type="term" value="P:polysaccharide catabolic process"/>
    <property type="evidence" value="ECO:0007669"/>
    <property type="project" value="InterPro"/>
</dbReference>
<dbReference type="InterPro" id="IPR052066">
    <property type="entry name" value="Glycosphingolipid_Hydrolases"/>
</dbReference>
<comment type="similarity">
    <text evidence="1">Belongs to the glycosyl hydrolase 5 (cellulase A) family.</text>
</comment>
<evidence type="ECO:0000313" key="8">
    <source>
        <dbReference type="Proteomes" id="UP000216063"/>
    </source>
</evidence>
<dbReference type="PANTHER" id="PTHR31308">
    <property type="match status" value="1"/>
</dbReference>
<dbReference type="SUPFAM" id="SSF51445">
    <property type="entry name" value="(Trans)glycosidases"/>
    <property type="match status" value="1"/>
</dbReference>
<dbReference type="InterPro" id="IPR017853">
    <property type="entry name" value="GH"/>
</dbReference>
<dbReference type="InterPro" id="IPR048996">
    <property type="entry name" value="PGRS_rpt"/>
</dbReference>
<keyword evidence="8" id="KW-1185">Reference proteome</keyword>
<keyword evidence="3" id="KW-0326">Glycosidase</keyword>
<evidence type="ECO:0000256" key="3">
    <source>
        <dbReference type="ARBA" id="ARBA00023295"/>
    </source>
</evidence>
<feature type="domain" description="Glycoside hydrolase family 5" evidence="5">
    <location>
        <begin position="391"/>
        <end position="673"/>
    </location>
</feature>
<reference evidence="7 8" key="1">
    <citation type="submission" date="2017-07" db="EMBL/GenBank/DDBJ databases">
        <title>The new phylogeny of genus Mycobacterium.</title>
        <authorList>
            <person name="Tortoli E."/>
            <person name="Trovato A."/>
            <person name="Cirillo D.M."/>
        </authorList>
    </citation>
    <scope>NUCLEOTIDE SEQUENCE [LARGE SCALE GENOMIC DNA]</scope>
    <source>
        <strain evidence="7 8">ATCC 33027</strain>
    </source>
</reference>
<dbReference type="Pfam" id="PF18564">
    <property type="entry name" value="Glyco_hydro_5_C"/>
    <property type="match status" value="1"/>
</dbReference>
<dbReference type="Pfam" id="PF21526">
    <property type="entry name" value="PGRS"/>
    <property type="match status" value="1"/>
</dbReference>
<dbReference type="InterPro" id="IPR013780">
    <property type="entry name" value="Glyco_hydro_b"/>
</dbReference>
<dbReference type="Proteomes" id="UP000216063">
    <property type="component" value="Unassembled WGS sequence"/>
</dbReference>
<dbReference type="EMBL" id="NOZR01000018">
    <property type="protein sequence ID" value="OYN77059.1"/>
    <property type="molecule type" value="Genomic_DNA"/>
</dbReference>
<dbReference type="AlphaFoldDB" id="A0A255DC67"/>
<feature type="domain" description="Glycoside hydrolase family 5 C-terminal" evidence="6">
    <location>
        <begin position="717"/>
        <end position="796"/>
    </location>
</feature>
<dbReference type="GO" id="GO:0004553">
    <property type="term" value="F:hydrolase activity, hydrolyzing O-glycosyl compounds"/>
    <property type="evidence" value="ECO:0007669"/>
    <property type="project" value="InterPro"/>
</dbReference>
<evidence type="ECO:0000259" key="6">
    <source>
        <dbReference type="Pfam" id="PF18564"/>
    </source>
</evidence>
<accession>A0A255DC67</accession>
<dbReference type="GO" id="GO:1901136">
    <property type="term" value="P:carbohydrate derivative catabolic process"/>
    <property type="evidence" value="ECO:0007669"/>
    <property type="project" value="UniProtKB-ARBA"/>
</dbReference>
<comment type="caution">
    <text evidence="7">The sequence shown here is derived from an EMBL/GenBank/DDBJ whole genome shotgun (WGS) entry which is preliminary data.</text>
</comment>
<dbReference type="Pfam" id="PF00150">
    <property type="entry name" value="Cellulase"/>
    <property type="match status" value="1"/>
</dbReference>
<keyword evidence="2" id="KW-0378">Hydrolase</keyword>
<proteinExistence type="inferred from homology"/>
<name>A0A255DC67_9MYCO</name>
<gene>
    <name evidence="7" type="ORF">CG716_19600</name>
</gene>
<dbReference type="PANTHER" id="PTHR31308:SF3">
    <property type="entry name" value="ENDOGLYCOCERAMIDASE"/>
    <property type="match status" value="1"/>
</dbReference>
<dbReference type="InterPro" id="IPR041036">
    <property type="entry name" value="GH5_C"/>
</dbReference>
<dbReference type="InterPro" id="IPR001547">
    <property type="entry name" value="Glyco_hydro_5"/>
</dbReference>
<feature type="region of interest" description="Disordered" evidence="4">
    <location>
        <begin position="34"/>
        <end position="58"/>
    </location>
</feature>
<organism evidence="7 8">
    <name type="scientific">Mycolicibacterium sphagni</name>
    <dbReference type="NCBI Taxonomy" id="1786"/>
    <lineage>
        <taxon>Bacteria</taxon>
        <taxon>Bacillati</taxon>
        <taxon>Actinomycetota</taxon>
        <taxon>Actinomycetes</taxon>
        <taxon>Mycobacteriales</taxon>
        <taxon>Mycobacteriaceae</taxon>
        <taxon>Mycolicibacterium</taxon>
    </lineage>
</organism>
<dbReference type="RefSeq" id="WP_094482661.1">
    <property type="nucleotide sequence ID" value="NZ_NOZR01000018.1"/>
</dbReference>
<evidence type="ECO:0008006" key="9">
    <source>
        <dbReference type="Google" id="ProtNLM"/>
    </source>
</evidence>
<evidence type="ECO:0000256" key="4">
    <source>
        <dbReference type="SAM" id="MobiDB-lite"/>
    </source>
</evidence>
<dbReference type="OrthoDB" id="4771662at2"/>
<protein>
    <recommendedName>
        <fullName evidence="9">Endoglycoceramidase</fullName>
    </recommendedName>
</protein>
<sequence length="815" mass="80505">MKASAYVGRVGGLAVALGIGVALSWGNGVAAADTGHAAPHSSPSDASSSGSSSETKASVVKQSTTTAISAQSVTSHNPVTTITKAVSGFVKAVETTVTDHAPTLPADSPLSWLVAAAARRETEGPTDVLHQMIYVPIHTGVEKWIASDAGQRVDAVINTLAGSYVIGDGAVGTEAHPNGGAGGWLAGDGGAGWDSTVVGMTGGSGGAGGLLGDGGSGGAGGAGAAGGAGGNGGRLMGDGGSGGKGGDGDAEVDGGAGGAGGTALGLVGIAGGGGGGGDGAVGGAGGDGGNGRGWYVNGGDGGDAGAGSDPTALAALGGAGGTGGLLGLLGSHGLGGHYGTVAGSTTSTATTTSVSTTGTWMTNGTGQVLILHGVNVSYKEAPYEVSAAGFSQDDAAFLAANGFNVVRLSVIWAAAEPEPGVYDTAYLNSVNQTVQTLAAQGIYTIVDFHQDLYGSTFGGEGAPAWATQTGGFPNPQLGFPLTAFLSPAENNAWNAFWSNYKASNSIGLENNYALMAQHVAAYFAGDPNVAGYEIMNEPYPGSLLDVVSILGNPAFGKQNLTQFYDQVGSAIRSVDSTTPVFYEPYAATSFGVPIQLGAVDVPNSVLSFHDYCAVQSASKCLPDVEGVAKAAVAWAEAHGIPVFMTEFGASSTQGVITASMDPADQFLMGWTEWAYSSVGDTTTSASPASLESLVYDPSLPPTGDNVNTANLATLAQPYPQLISGTPNAWSFENGIFQFSYSTEKVDGSGNFAAGSQTTISTPAVEFPNGYQVTVTGGHVVSAPNAAQLVIASDDGATTVGVVVTASAEETSAPAV</sequence>
<evidence type="ECO:0000256" key="1">
    <source>
        <dbReference type="ARBA" id="ARBA00005641"/>
    </source>
</evidence>
<feature type="compositionally biased region" description="Low complexity" evidence="4">
    <location>
        <begin position="35"/>
        <end position="53"/>
    </location>
</feature>
<dbReference type="Gene3D" id="3.20.20.80">
    <property type="entry name" value="Glycosidases"/>
    <property type="match status" value="1"/>
</dbReference>